<protein>
    <recommendedName>
        <fullName evidence="3">Lectin-like protein BA14k</fullName>
    </recommendedName>
</protein>
<evidence type="ECO:0000313" key="9">
    <source>
        <dbReference type="Proteomes" id="UP000052167"/>
    </source>
</evidence>
<dbReference type="GO" id="GO:0030246">
    <property type="term" value="F:carbohydrate binding"/>
    <property type="evidence" value="ECO:0007669"/>
    <property type="project" value="UniProtKB-KW"/>
</dbReference>
<comment type="function">
    <text evidence="6">Has immunoglobulin-binding and hemagglutination properties, and can bind to mannose. Essential for virulence. May be involved in LPS biosynthesis or polysaccharide transport.</text>
</comment>
<evidence type="ECO:0000256" key="6">
    <source>
        <dbReference type="ARBA" id="ARBA00025321"/>
    </source>
</evidence>
<evidence type="ECO:0000256" key="7">
    <source>
        <dbReference type="SAM" id="SignalP"/>
    </source>
</evidence>
<feature type="signal peptide" evidence="7">
    <location>
        <begin position="1"/>
        <end position="27"/>
    </location>
</feature>
<dbReference type="AlphaFoldDB" id="A0A922P5B9"/>
<evidence type="ECO:0000256" key="1">
    <source>
        <dbReference type="ARBA" id="ARBA00004167"/>
    </source>
</evidence>
<keyword evidence="9" id="KW-1185">Reference proteome</keyword>
<sequence>MRVLSSRITTIAAALAVAITSYVPVNALPLPAASSAPVAQNLVTDVQYRDRRDHRWDRRDRRRDYRRDFRRDDRAGYYRGHRGYRERRSGYRYYNGFWFPLAAFSAGAIIGGSASQARPGRALSPRHYQWCENRYRSYRASDNSYQPYQGPRSQCNSPYS</sequence>
<evidence type="ECO:0000313" key="8">
    <source>
        <dbReference type="EMBL" id="KEQ10948.1"/>
    </source>
</evidence>
<keyword evidence="4" id="KW-1003">Cell membrane</keyword>
<feature type="chain" id="PRO_5037181984" description="Lectin-like protein BA14k" evidence="7">
    <location>
        <begin position="28"/>
        <end position="160"/>
    </location>
</feature>
<name>A0A922P5B9_9HYPH</name>
<evidence type="ECO:0000256" key="2">
    <source>
        <dbReference type="ARBA" id="ARBA00010270"/>
    </source>
</evidence>
<keyword evidence="7" id="KW-0732">Signal</keyword>
<evidence type="ECO:0000256" key="4">
    <source>
        <dbReference type="ARBA" id="ARBA00022475"/>
    </source>
</evidence>
<dbReference type="Pfam" id="PF07886">
    <property type="entry name" value="BA14K"/>
    <property type="match status" value="1"/>
</dbReference>
<comment type="caution">
    <text evidence="8">The sequence shown here is derived from an EMBL/GenBank/DDBJ whole genome shotgun (WGS) entry which is preliminary data.</text>
</comment>
<organism evidence="8 9">
    <name type="scientific">Pseudorhizobium pelagicum</name>
    <dbReference type="NCBI Taxonomy" id="1509405"/>
    <lineage>
        <taxon>Bacteria</taxon>
        <taxon>Pseudomonadati</taxon>
        <taxon>Pseudomonadota</taxon>
        <taxon>Alphaproteobacteria</taxon>
        <taxon>Hyphomicrobiales</taxon>
        <taxon>Rhizobiaceae</taxon>
        <taxon>Rhizobium/Agrobacterium group</taxon>
        <taxon>Pseudorhizobium</taxon>
    </lineage>
</organism>
<dbReference type="EMBL" id="JOKJ01000001">
    <property type="protein sequence ID" value="KEQ10948.1"/>
    <property type="molecule type" value="Genomic_DNA"/>
</dbReference>
<reference evidence="8 9" key="1">
    <citation type="submission" date="2014-06" db="EMBL/GenBank/DDBJ databases">
        <title>Rhizobium pelagicum/R2-400B4.</title>
        <authorList>
            <person name="Kimes N.E."/>
            <person name="Lopez-Perez M."/>
        </authorList>
    </citation>
    <scope>NUCLEOTIDE SEQUENCE [LARGE SCALE GENOMIC DNA]</scope>
    <source>
        <strain evidence="8 9">R2-400B4</strain>
    </source>
</reference>
<dbReference type="GO" id="GO:0016020">
    <property type="term" value="C:membrane"/>
    <property type="evidence" value="ECO:0007669"/>
    <property type="project" value="UniProtKB-SubCell"/>
</dbReference>
<keyword evidence="5" id="KW-0430">Lectin</keyword>
<evidence type="ECO:0000256" key="3">
    <source>
        <dbReference type="ARBA" id="ARBA00020552"/>
    </source>
</evidence>
<comment type="subcellular location">
    <subcellularLocation>
        <location evidence="1">Membrane</location>
        <topology evidence="1">Single-pass membrane protein</topology>
    </subcellularLocation>
</comment>
<dbReference type="Proteomes" id="UP000052167">
    <property type="component" value="Unassembled WGS sequence"/>
</dbReference>
<comment type="similarity">
    <text evidence="2">Belongs to the BA14k family.</text>
</comment>
<evidence type="ECO:0000256" key="5">
    <source>
        <dbReference type="ARBA" id="ARBA00022734"/>
    </source>
</evidence>
<proteinExistence type="inferred from homology"/>
<dbReference type="RefSeq" id="WP_037161122.1">
    <property type="nucleotide sequence ID" value="NZ_CAJXID010000006.1"/>
</dbReference>
<dbReference type="OrthoDB" id="8117189at2"/>
<gene>
    <name evidence="8" type="ORF">GV68_01325</name>
</gene>
<dbReference type="InterPro" id="IPR012413">
    <property type="entry name" value="BA14K"/>
</dbReference>
<accession>A0A922P5B9</accession>
<keyword evidence="4" id="KW-0472">Membrane</keyword>